<accession>A0A420ER87</accession>
<keyword evidence="1" id="KW-0132">Cell division</keyword>
<keyword evidence="2" id="KW-1185">Reference proteome</keyword>
<dbReference type="EMBL" id="RAPF01000001">
    <property type="protein sequence ID" value="RKF23195.1"/>
    <property type="molecule type" value="Genomic_DNA"/>
</dbReference>
<dbReference type="OrthoDB" id="9797575at2"/>
<evidence type="ECO:0000313" key="1">
    <source>
        <dbReference type="EMBL" id="RKF23195.1"/>
    </source>
</evidence>
<dbReference type="RefSeq" id="WP_120323099.1">
    <property type="nucleotide sequence ID" value="NZ_RAPF01000001.1"/>
</dbReference>
<dbReference type="SUPFAM" id="SSF102829">
    <property type="entry name" value="Cell division protein ZapA-like"/>
    <property type="match status" value="1"/>
</dbReference>
<sequence length="115" mass="12314">MSNIELTIGGRPQRIACAPGQEGHIRKLGLLIDEALSQVAISGQSEARAFLYASLILADQVQELHKRLAEAETQPAPPAADMPPQLEAEIAEALEKLAQRLESAASHLEEAEPIA</sequence>
<dbReference type="GO" id="GO:0051301">
    <property type="term" value="P:cell division"/>
    <property type="evidence" value="ECO:0007669"/>
    <property type="project" value="UniProtKB-KW"/>
</dbReference>
<dbReference type="InterPro" id="IPR036192">
    <property type="entry name" value="Cell_div_ZapA-like_sf"/>
</dbReference>
<reference evidence="1 2" key="1">
    <citation type="submission" date="2018-09" db="EMBL/GenBank/DDBJ databases">
        <title>Altererythrobacter spongiae sp. nov., isolated from a marine sponge.</title>
        <authorList>
            <person name="Zhuang L."/>
            <person name="Luo L."/>
        </authorList>
    </citation>
    <scope>NUCLEOTIDE SEQUENCE [LARGE SCALE GENOMIC DNA]</scope>
    <source>
        <strain evidence="1 2">HN-Y73</strain>
    </source>
</reference>
<dbReference type="InterPro" id="IPR007838">
    <property type="entry name" value="Cell_div_ZapA-like"/>
</dbReference>
<dbReference type="AlphaFoldDB" id="A0A420ER87"/>
<gene>
    <name evidence="1" type="ORF">D6851_01555</name>
</gene>
<dbReference type="Pfam" id="PF05164">
    <property type="entry name" value="ZapA"/>
    <property type="match status" value="1"/>
</dbReference>
<proteinExistence type="predicted"/>
<protein>
    <submittedName>
        <fullName evidence="1">Cell division protein ZapA</fullName>
    </submittedName>
</protein>
<name>A0A420ER87_9SPHN</name>
<keyword evidence="1" id="KW-0131">Cell cycle</keyword>
<organism evidence="1 2">
    <name type="scientific">Altericroceibacterium spongiae</name>
    <dbReference type="NCBI Taxonomy" id="2320269"/>
    <lineage>
        <taxon>Bacteria</taxon>
        <taxon>Pseudomonadati</taxon>
        <taxon>Pseudomonadota</taxon>
        <taxon>Alphaproteobacteria</taxon>
        <taxon>Sphingomonadales</taxon>
        <taxon>Erythrobacteraceae</taxon>
        <taxon>Altericroceibacterium</taxon>
    </lineage>
</organism>
<evidence type="ECO:0000313" key="2">
    <source>
        <dbReference type="Proteomes" id="UP000284395"/>
    </source>
</evidence>
<comment type="caution">
    <text evidence="1">The sequence shown here is derived from an EMBL/GenBank/DDBJ whole genome shotgun (WGS) entry which is preliminary data.</text>
</comment>
<dbReference type="Proteomes" id="UP000284395">
    <property type="component" value="Unassembled WGS sequence"/>
</dbReference>